<dbReference type="RefSeq" id="XP_040682280.1">
    <property type="nucleotide sequence ID" value="XM_040819015.1"/>
</dbReference>
<dbReference type="OrthoDB" id="10259681at2759"/>
<evidence type="ECO:0000256" key="8">
    <source>
        <dbReference type="SAM" id="MobiDB-lite"/>
    </source>
</evidence>
<dbReference type="NCBIfam" id="TIGR00166">
    <property type="entry name" value="S6"/>
    <property type="match status" value="1"/>
</dbReference>
<organism evidence="9 10">
    <name type="scientific">Metarhizium album (strain ARSEF 1941)</name>
    <dbReference type="NCBI Taxonomy" id="1081103"/>
    <lineage>
        <taxon>Eukaryota</taxon>
        <taxon>Fungi</taxon>
        <taxon>Dikarya</taxon>
        <taxon>Ascomycota</taxon>
        <taxon>Pezizomycotina</taxon>
        <taxon>Sordariomycetes</taxon>
        <taxon>Hypocreomycetidae</taxon>
        <taxon>Hypocreales</taxon>
        <taxon>Clavicipitaceae</taxon>
        <taxon>Metarhizium</taxon>
    </lineage>
</organism>
<accession>A0A0B2X6X0</accession>
<dbReference type="HOGENOM" id="CLU_126331_1_0_1"/>
<keyword evidence="4" id="KW-0496">Mitochondrion</keyword>
<evidence type="ECO:0000256" key="1">
    <source>
        <dbReference type="ARBA" id="ARBA00004173"/>
    </source>
</evidence>
<keyword evidence="3 9" id="KW-0689">Ribosomal protein</keyword>
<dbReference type="EMBL" id="AZHE01000001">
    <property type="protein sequence ID" value="KHO01215.1"/>
    <property type="molecule type" value="Genomic_DNA"/>
</dbReference>
<evidence type="ECO:0000256" key="7">
    <source>
        <dbReference type="ARBA" id="ARBA00037226"/>
    </source>
</evidence>
<dbReference type="GeneID" id="63734671"/>
<sequence>MCPVAAAHRVSDNPRPGTQLPDFKTPKRPSVPPPARPPRPSTRAAVKMLYELIAIVRPGNLGEVKEIAQTVGSLVLRNGGVVRGLDNWGVFSLPKPVSVHQMKHTHGHYFVLRYDSSTKVHQDVRTTLRLEPRMIRSAHIKLGDGKLSTLSGFGAPKWRTQGGET</sequence>
<dbReference type="GO" id="GO:0070181">
    <property type="term" value="F:small ribosomal subunit rRNA binding"/>
    <property type="evidence" value="ECO:0007669"/>
    <property type="project" value="TreeGrafter"/>
</dbReference>
<dbReference type="InterPro" id="IPR035980">
    <property type="entry name" value="Ribosomal_bS6_sf"/>
</dbReference>
<comment type="function">
    <text evidence="7">Component of the mitochondrial ribosome (mitoribosome), a dedicated translation machinery responsible for the synthesis of mitochondrial genome-encoded proteins, including at least some of the essential transmembrane subunits of the mitochondrial respiratory chain. The mitoribosomes are attached to the mitochondrial inner membrane and translation products are cotranslationally integrated into the membrane.</text>
</comment>
<evidence type="ECO:0000256" key="6">
    <source>
        <dbReference type="ARBA" id="ARBA00035170"/>
    </source>
</evidence>
<protein>
    <recommendedName>
        <fullName evidence="6">Small ribosomal subunit protein bS6m</fullName>
    </recommendedName>
</protein>
<dbReference type="GO" id="GO:0005763">
    <property type="term" value="C:mitochondrial small ribosomal subunit"/>
    <property type="evidence" value="ECO:0007669"/>
    <property type="project" value="TreeGrafter"/>
</dbReference>
<dbReference type="SUPFAM" id="SSF54995">
    <property type="entry name" value="Ribosomal protein S6"/>
    <property type="match status" value="1"/>
</dbReference>
<evidence type="ECO:0000256" key="5">
    <source>
        <dbReference type="ARBA" id="ARBA00023274"/>
    </source>
</evidence>
<dbReference type="PANTHER" id="PTHR21011:SF1">
    <property type="entry name" value="SMALL RIBOSOMAL SUBUNIT PROTEIN BS6M"/>
    <property type="match status" value="1"/>
</dbReference>
<dbReference type="GO" id="GO:0003735">
    <property type="term" value="F:structural constituent of ribosome"/>
    <property type="evidence" value="ECO:0007669"/>
    <property type="project" value="InterPro"/>
</dbReference>
<comment type="subcellular location">
    <subcellularLocation>
        <location evidence="1">Mitochondrion</location>
    </subcellularLocation>
</comment>
<dbReference type="CDD" id="cd15465">
    <property type="entry name" value="bS6_mito"/>
    <property type="match status" value="1"/>
</dbReference>
<comment type="caution">
    <text evidence="9">The sequence shown here is derived from an EMBL/GenBank/DDBJ whole genome shotgun (WGS) entry which is preliminary data.</text>
</comment>
<dbReference type="FunFam" id="3.30.70.60:FF:000007">
    <property type="entry name" value="37S ribosomal protein Mrp17"/>
    <property type="match status" value="1"/>
</dbReference>
<evidence type="ECO:0000256" key="4">
    <source>
        <dbReference type="ARBA" id="ARBA00023128"/>
    </source>
</evidence>
<name>A0A0B2X6X0_METAS</name>
<proteinExistence type="inferred from homology"/>
<evidence type="ECO:0000313" key="9">
    <source>
        <dbReference type="EMBL" id="KHO01215.1"/>
    </source>
</evidence>
<dbReference type="Gene3D" id="3.30.70.60">
    <property type="match status" value="1"/>
</dbReference>
<dbReference type="Pfam" id="PF01250">
    <property type="entry name" value="Ribosomal_S6"/>
    <property type="match status" value="1"/>
</dbReference>
<dbReference type="Proteomes" id="UP000030816">
    <property type="component" value="Unassembled WGS sequence"/>
</dbReference>
<evidence type="ECO:0000256" key="2">
    <source>
        <dbReference type="ARBA" id="ARBA00009512"/>
    </source>
</evidence>
<feature type="compositionally biased region" description="Pro residues" evidence="8">
    <location>
        <begin position="29"/>
        <end position="40"/>
    </location>
</feature>
<dbReference type="GO" id="GO:0006412">
    <property type="term" value="P:translation"/>
    <property type="evidence" value="ECO:0007669"/>
    <property type="project" value="InterPro"/>
</dbReference>
<evidence type="ECO:0000256" key="3">
    <source>
        <dbReference type="ARBA" id="ARBA00022980"/>
    </source>
</evidence>
<reference evidence="9 10" key="1">
    <citation type="journal article" date="2014" name="Proc. Natl. Acad. Sci. U.S.A.">
        <title>Trajectory and genomic determinants of fungal-pathogen speciation and host adaptation.</title>
        <authorList>
            <person name="Hu X."/>
            <person name="Xiao G."/>
            <person name="Zheng P."/>
            <person name="Shang Y."/>
            <person name="Su Y."/>
            <person name="Zhang X."/>
            <person name="Liu X."/>
            <person name="Zhan S."/>
            <person name="St Leger R.J."/>
            <person name="Wang C."/>
        </authorList>
    </citation>
    <scope>NUCLEOTIDE SEQUENCE [LARGE SCALE GENOMIC DNA]</scope>
    <source>
        <strain evidence="9 10">ARSEF 1941</strain>
    </source>
</reference>
<dbReference type="InterPro" id="IPR000529">
    <property type="entry name" value="Ribosomal_bS6"/>
</dbReference>
<dbReference type="STRING" id="1081103.A0A0B2X6X0"/>
<gene>
    <name evidence="9" type="ORF">MAM_00216</name>
</gene>
<dbReference type="AlphaFoldDB" id="A0A0B2X6X0"/>
<dbReference type="PANTHER" id="PTHR21011">
    <property type="entry name" value="MITOCHONDRIAL 28S RIBOSOMAL PROTEIN S6"/>
    <property type="match status" value="1"/>
</dbReference>
<feature type="region of interest" description="Disordered" evidence="8">
    <location>
        <begin position="1"/>
        <end position="41"/>
    </location>
</feature>
<evidence type="ECO:0000313" key="10">
    <source>
        <dbReference type="Proteomes" id="UP000030816"/>
    </source>
</evidence>
<keyword evidence="10" id="KW-1185">Reference proteome</keyword>
<keyword evidence="5" id="KW-0687">Ribonucleoprotein</keyword>
<comment type="similarity">
    <text evidence="2">Belongs to the bacterial ribosomal protein bS6 family.</text>
</comment>
<dbReference type="InterPro" id="IPR014717">
    <property type="entry name" value="Transl_elong_EF1B/ribsomal_bS6"/>
</dbReference>